<accession>A0A6S6TCM4</accession>
<dbReference type="Gene3D" id="6.10.250.330">
    <property type="match status" value="1"/>
</dbReference>
<dbReference type="NCBIfam" id="TIGR01552">
    <property type="entry name" value="phd_fam"/>
    <property type="match status" value="1"/>
</dbReference>
<dbReference type="InterPro" id="IPR051405">
    <property type="entry name" value="phD/YefM_antitoxin"/>
</dbReference>
<dbReference type="InterPro" id="IPR006442">
    <property type="entry name" value="Antitoxin_Phd/YefM"/>
</dbReference>
<reference evidence="3" key="1">
    <citation type="submission" date="2020-01" db="EMBL/GenBank/DDBJ databases">
        <authorList>
            <person name="Meier V. D."/>
            <person name="Meier V D."/>
        </authorList>
    </citation>
    <scope>NUCLEOTIDE SEQUENCE</scope>
    <source>
        <strain evidence="3">HLG_WM_MAG_07</strain>
    </source>
</reference>
<name>A0A6S6TCM4_9GAMM</name>
<comment type="function">
    <text evidence="2">Antitoxin component of a type II toxin-antitoxin (TA) system.</text>
</comment>
<dbReference type="EMBL" id="CACVAY010000059">
    <property type="protein sequence ID" value="CAA6813081.1"/>
    <property type="molecule type" value="Genomic_DNA"/>
</dbReference>
<sequence>MKAVTYSEARNNLASMMDRTTQDRETIIITRRGGESAVLMSLEDYNSWKETEHLLSSPTNAKRLLDAIENAKGTNHIVQKELIEE</sequence>
<proteinExistence type="inferred from homology"/>
<dbReference type="PANTHER" id="PTHR33713:SF6">
    <property type="entry name" value="ANTITOXIN YEFM"/>
    <property type="match status" value="1"/>
</dbReference>
<dbReference type="InterPro" id="IPR036165">
    <property type="entry name" value="YefM-like_sf"/>
</dbReference>
<evidence type="ECO:0000256" key="1">
    <source>
        <dbReference type="ARBA" id="ARBA00009981"/>
    </source>
</evidence>
<dbReference type="AlphaFoldDB" id="A0A6S6TCM4"/>
<dbReference type="Gene3D" id="3.40.1620.10">
    <property type="entry name" value="YefM-like domain"/>
    <property type="match status" value="1"/>
</dbReference>
<protein>
    <recommendedName>
        <fullName evidence="2">Antitoxin</fullName>
    </recommendedName>
</protein>
<evidence type="ECO:0000313" key="3">
    <source>
        <dbReference type="EMBL" id="CAA6813081.1"/>
    </source>
</evidence>
<dbReference type="SUPFAM" id="SSF143120">
    <property type="entry name" value="YefM-like"/>
    <property type="match status" value="1"/>
</dbReference>
<dbReference type="PANTHER" id="PTHR33713">
    <property type="entry name" value="ANTITOXIN YAFN-RELATED"/>
    <property type="match status" value="1"/>
</dbReference>
<comment type="similarity">
    <text evidence="1 2">Belongs to the phD/YefM antitoxin family.</text>
</comment>
<evidence type="ECO:0000256" key="2">
    <source>
        <dbReference type="RuleBase" id="RU362080"/>
    </source>
</evidence>
<dbReference type="Pfam" id="PF02604">
    <property type="entry name" value="PhdYeFM_antitox"/>
    <property type="match status" value="1"/>
</dbReference>
<gene>
    <name evidence="3" type="ORF">HELGO_WM38166</name>
</gene>
<organism evidence="3">
    <name type="scientific">uncultured Thiotrichaceae bacterium</name>
    <dbReference type="NCBI Taxonomy" id="298394"/>
    <lineage>
        <taxon>Bacteria</taxon>
        <taxon>Pseudomonadati</taxon>
        <taxon>Pseudomonadota</taxon>
        <taxon>Gammaproteobacteria</taxon>
        <taxon>Thiotrichales</taxon>
        <taxon>Thiotrichaceae</taxon>
        <taxon>environmental samples</taxon>
    </lineage>
</organism>